<feature type="compositionally biased region" description="Polar residues" evidence="1">
    <location>
        <begin position="60"/>
        <end position="69"/>
    </location>
</feature>
<dbReference type="EMBL" id="JATAAI010000003">
    <property type="protein sequence ID" value="KAK1746745.1"/>
    <property type="molecule type" value="Genomic_DNA"/>
</dbReference>
<evidence type="ECO:0000256" key="1">
    <source>
        <dbReference type="SAM" id="MobiDB-lite"/>
    </source>
</evidence>
<sequence>MMSLYQNHQESIATKKFSKFFPGKLRNMLDSVQGLGLAHGISWVSPASKPEPEEGAFGSTRISSGPSRS</sequence>
<name>A0AAD9DI88_9STRA</name>
<evidence type="ECO:0000313" key="2">
    <source>
        <dbReference type="EMBL" id="KAK1746745.1"/>
    </source>
</evidence>
<gene>
    <name evidence="2" type="ORF">QTG54_002089</name>
</gene>
<comment type="caution">
    <text evidence="2">The sequence shown here is derived from an EMBL/GenBank/DDBJ whole genome shotgun (WGS) entry which is preliminary data.</text>
</comment>
<protein>
    <submittedName>
        <fullName evidence="2">Uncharacterized protein</fullName>
    </submittedName>
</protein>
<feature type="region of interest" description="Disordered" evidence="1">
    <location>
        <begin position="43"/>
        <end position="69"/>
    </location>
</feature>
<dbReference type="Proteomes" id="UP001224775">
    <property type="component" value="Unassembled WGS sequence"/>
</dbReference>
<reference evidence="2" key="1">
    <citation type="submission" date="2023-06" db="EMBL/GenBank/DDBJ databases">
        <title>Survivors Of The Sea: Transcriptome response of Skeletonema marinoi to long-term dormancy.</title>
        <authorList>
            <person name="Pinder M.I.M."/>
            <person name="Kourtchenko O."/>
            <person name="Robertson E.K."/>
            <person name="Larsson T."/>
            <person name="Maumus F."/>
            <person name="Osuna-Cruz C.M."/>
            <person name="Vancaester E."/>
            <person name="Stenow R."/>
            <person name="Vandepoele K."/>
            <person name="Ploug H."/>
            <person name="Bruchert V."/>
            <person name="Godhe A."/>
            <person name="Topel M."/>
        </authorList>
    </citation>
    <scope>NUCLEOTIDE SEQUENCE</scope>
    <source>
        <strain evidence="2">R05AC</strain>
    </source>
</reference>
<evidence type="ECO:0000313" key="3">
    <source>
        <dbReference type="Proteomes" id="UP001224775"/>
    </source>
</evidence>
<accession>A0AAD9DI88</accession>
<dbReference type="AlphaFoldDB" id="A0AAD9DI88"/>
<proteinExistence type="predicted"/>
<organism evidence="2 3">
    <name type="scientific">Skeletonema marinoi</name>
    <dbReference type="NCBI Taxonomy" id="267567"/>
    <lineage>
        <taxon>Eukaryota</taxon>
        <taxon>Sar</taxon>
        <taxon>Stramenopiles</taxon>
        <taxon>Ochrophyta</taxon>
        <taxon>Bacillariophyta</taxon>
        <taxon>Coscinodiscophyceae</taxon>
        <taxon>Thalassiosirophycidae</taxon>
        <taxon>Thalassiosirales</taxon>
        <taxon>Skeletonemataceae</taxon>
        <taxon>Skeletonema</taxon>
        <taxon>Skeletonema marinoi-dohrnii complex</taxon>
    </lineage>
</organism>
<keyword evidence="3" id="KW-1185">Reference proteome</keyword>